<dbReference type="EMBL" id="QRUP01000022">
    <property type="protein sequence ID" value="RGR69901.1"/>
    <property type="molecule type" value="Genomic_DNA"/>
</dbReference>
<name>A0A412FP50_9FIRM</name>
<proteinExistence type="predicted"/>
<evidence type="ECO:0000313" key="3">
    <source>
        <dbReference type="Proteomes" id="UP000284178"/>
    </source>
</evidence>
<gene>
    <name evidence="2" type="ORF">DWY25_14420</name>
</gene>
<dbReference type="SUPFAM" id="SSF55486">
    <property type="entry name" value="Metalloproteases ('zincins'), catalytic domain"/>
    <property type="match status" value="1"/>
</dbReference>
<dbReference type="AlphaFoldDB" id="A0A412FP50"/>
<keyword evidence="3" id="KW-1185">Reference proteome</keyword>
<organism evidence="2 3">
    <name type="scientific">Holdemania filiformis</name>
    <dbReference type="NCBI Taxonomy" id="61171"/>
    <lineage>
        <taxon>Bacteria</taxon>
        <taxon>Bacillati</taxon>
        <taxon>Bacillota</taxon>
        <taxon>Erysipelotrichia</taxon>
        <taxon>Erysipelotrichales</taxon>
        <taxon>Erysipelotrichaceae</taxon>
        <taxon>Holdemania</taxon>
    </lineage>
</organism>
<dbReference type="InterPro" id="IPR027268">
    <property type="entry name" value="Peptidase_M4/M1_CTD_sf"/>
</dbReference>
<dbReference type="InterPro" id="IPR014782">
    <property type="entry name" value="Peptidase_M1_dom"/>
</dbReference>
<feature type="domain" description="Peptidase M1 membrane alanine aminopeptidase" evidence="1">
    <location>
        <begin position="186"/>
        <end position="300"/>
    </location>
</feature>
<dbReference type="GO" id="GO:0008237">
    <property type="term" value="F:metallopeptidase activity"/>
    <property type="evidence" value="ECO:0007669"/>
    <property type="project" value="InterPro"/>
</dbReference>
<sequence length="410" mass="46674">MKVIHLQLFEQASDLLFRCQLYLEKGESFWLSDQLTLRRIVSQDQEIAFEAGPSEPMLFRSAARKITPRIVQAGEIEIEYQGQPAGWGNVNRSDLLALNAYSVYYPQPKTLSLVQFPLTYQGRPGQVMLEGQWDEAQNTWLSSGLAGDPGNVVIYKPESKLTQENPAAQFVYFNPDETEIISRMVEEVEQILMEYQTAYGVRKLPQRKMISLDIPDYRNAGAFQRGEWTFYTRILPEDCSQIQKHADRMIGLMAHELGHLWFTGADVSSWEDWLNETGAEWTCLRYLMKHGPTWLLKQKLNTLVSTYAPLRPIRTPEGKNDAKSIHQKGTALFLKLAFDHGMTVVDQILSLLANLTVKSTAALLEAIRRELSPELAAEIEKFLDQADFGLSREDPILKEWIEAVSQASAE</sequence>
<evidence type="ECO:0000259" key="1">
    <source>
        <dbReference type="Pfam" id="PF01433"/>
    </source>
</evidence>
<dbReference type="GO" id="GO:0008270">
    <property type="term" value="F:zinc ion binding"/>
    <property type="evidence" value="ECO:0007669"/>
    <property type="project" value="InterPro"/>
</dbReference>
<dbReference type="Proteomes" id="UP000284178">
    <property type="component" value="Unassembled WGS sequence"/>
</dbReference>
<accession>A0A412FP50</accession>
<protein>
    <recommendedName>
        <fullName evidence="1">Peptidase M1 membrane alanine aminopeptidase domain-containing protein</fullName>
    </recommendedName>
</protein>
<reference evidence="2 3" key="1">
    <citation type="submission" date="2018-08" db="EMBL/GenBank/DDBJ databases">
        <title>A genome reference for cultivated species of the human gut microbiota.</title>
        <authorList>
            <person name="Zou Y."/>
            <person name="Xue W."/>
            <person name="Luo G."/>
        </authorList>
    </citation>
    <scope>NUCLEOTIDE SEQUENCE [LARGE SCALE GENOMIC DNA]</scope>
    <source>
        <strain evidence="2 3">AF24-29</strain>
    </source>
</reference>
<dbReference type="Pfam" id="PF01433">
    <property type="entry name" value="Peptidase_M1"/>
    <property type="match status" value="1"/>
</dbReference>
<dbReference type="Gene3D" id="1.10.390.10">
    <property type="entry name" value="Neutral Protease Domain 2"/>
    <property type="match status" value="1"/>
</dbReference>
<dbReference type="RefSeq" id="WP_117895829.1">
    <property type="nucleotide sequence ID" value="NZ_CABJCV010000022.1"/>
</dbReference>
<dbReference type="GeneID" id="83016594"/>
<evidence type="ECO:0000313" key="2">
    <source>
        <dbReference type="EMBL" id="RGR69901.1"/>
    </source>
</evidence>
<comment type="caution">
    <text evidence="2">The sequence shown here is derived from an EMBL/GenBank/DDBJ whole genome shotgun (WGS) entry which is preliminary data.</text>
</comment>